<proteinExistence type="predicted"/>
<keyword evidence="3" id="KW-1185">Reference proteome</keyword>
<organism evidence="3 4">
    <name type="scientific">Diaphorina citri</name>
    <name type="common">Asian citrus psyllid</name>
    <dbReference type="NCBI Taxonomy" id="121845"/>
    <lineage>
        <taxon>Eukaryota</taxon>
        <taxon>Metazoa</taxon>
        <taxon>Ecdysozoa</taxon>
        <taxon>Arthropoda</taxon>
        <taxon>Hexapoda</taxon>
        <taxon>Insecta</taxon>
        <taxon>Pterygota</taxon>
        <taxon>Neoptera</taxon>
        <taxon>Paraneoptera</taxon>
        <taxon>Hemiptera</taxon>
        <taxon>Sternorrhyncha</taxon>
        <taxon>Psylloidea</taxon>
        <taxon>Psyllidae</taxon>
        <taxon>Diaphorininae</taxon>
        <taxon>Diaphorina</taxon>
    </lineage>
</organism>
<dbReference type="RefSeq" id="XP_008468985.1">
    <property type="nucleotide sequence ID" value="XM_008470763.3"/>
</dbReference>
<dbReference type="GO" id="GO:0000796">
    <property type="term" value="C:condensin complex"/>
    <property type="evidence" value="ECO:0007669"/>
    <property type="project" value="TreeGrafter"/>
</dbReference>
<dbReference type="AlphaFoldDB" id="A0A1S3CW41"/>
<protein>
    <submittedName>
        <fullName evidence="4">Uncharacterized protein LOC103506379</fullName>
    </submittedName>
</protein>
<accession>A0A1S3CW41</accession>
<sequence>MERTVVNPSFLKLIEINSGKDFASIKDPLSVVLEGYLKNLKYNKYPAANDFSKAGIFIQNAAFIYSMNVDDLFIFVTELHSALCKINLQQVVSNAAAPSTPNVSTVTTENNTPGESEESDEQVTASKSRKQSRKKIEEYDCDPTDIADPWTADNIDEVEEEQQNEDQSEFIIDQDLEVETVLAQCDNFESTSSFIRRDDVNEERSKDIPRRVFRILSPMDDDGFISTDFNIFDEKKSKRYSLMLNTIDMLEGSELTEIVNRDMISLEPASVTVNAEAKDDNDQDDNMEHNQNPQKRMDIINKEDELYDVKKVLLYDNRDDMFSVPFKCLDEFCKKYVKRNVIYKYELNRTVHCDRLKLSGALNILCGTSKLNCLDSEEEDQDVGFEGFQSLYDEEWFGWPHTEDSVEVPDTTLELTPTDTVPDLDESQFVPEPERIRKPGVEDVHKNVFTKKAARWIEMYKPIVEKTSNRKKFNIREYGDKVIETFESTQSNEKTTEPPKKTLEDVLGTQSFQEASKYFLAVLVLANNGNLELEKPTKDPLTVNTCNIKLLKRERHHDKFDQDIAVHTVIQDKKGKKK</sequence>
<feature type="region of interest" description="Disordered" evidence="1">
    <location>
        <begin position="97"/>
        <end position="150"/>
    </location>
</feature>
<dbReference type="InterPro" id="IPR031737">
    <property type="entry name" value="CNDH2_C"/>
</dbReference>
<feature type="domain" description="Condensin-2 complex subunit H2 C-terminal" evidence="2">
    <location>
        <begin position="449"/>
        <end position="560"/>
    </location>
</feature>
<evidence type="ECO:0000259" key="2">
    <source>
        <dbReference type="Pfam" id="PF16858"/>
    </source>
</evidence>
<evidence type="ECO:0000313" key="3">
    <source>
        <dbReference type="Proteomes" id="UP000079169"/>
    </source>
</evidence>
<gene>
    <name evidence="4" type="primary">LOC103506379</name>
</gene>
<reference evidence="4" key="1">
    <citation type="submission" date="2025-08" db="UniProtKB">
        <authorList>
            <consortium name="RefSeq"/>
        </authorList>
    </citation>
    <scope>IDENTIFICATION</scope>
</reference>
<evidence type="ECO:0000313" key="4">
    <source>
        <dbReference type="RefSeq" id="XP_008468985.1"/>
    </source>
</evidence>
<dbReference type="GO" id="GO:0010032">
    <property type="term" value="P:meiotic chromosome condensation"/>
    <property type="evidence" value="ECO:0007669"/>
    <property type="project" value="TreeGrafter"/>
</dbReference>
<dbReference type="Pfam" id="PF16858">
    <property type="entry name" value="CNDH2_C"/>
    <property type="match status" value="1"/>
</dbReference>
<dbReference type="GO" id="GO:0051306">
    <property type="term" value="P:mitotic sister chromatid separation"/>
    <property type="evidence" value="ECO:0007669"/>
    <property type="project" value="TreeGrafter"/>
</dbReference>
<dbReference type="GO" id="GO:0003682">
    <property type="term" value="F:chromatin binding"/>
    <property type="evidence" value="ECO:0007669"/>
    <property type="project" value="TreeGrafter"/>
</dbReference>
<dbReference type="STRING" id="121845.A0A1S3CW41"/>
<feature type="compositionally biased region" description="Polar residues" evidence="1">
    <location>
        <begin position="97"/>
        <end position="114"/>
    </location>
</feature>
<dbReference type="InterPro" id="IPR031739">
    <property type="entry name" value="Ncaph2"/>
</dbReference>
<dbReference type="PaxDb" id="121845-A0A1S3CW41"/>
<dbReference type="KEGG" id="dci:103506379"/>
<dbReference type="GO" id="GO:0005634">
    <property type="term" value="C:nucleus"/>
    <property type="evidence" value="ECO:0007669"/>
    <property type="project" value="TreeGrafter"/>
</dbReference>
<dbReference type="PANTHER" id="PTHR14324:SF3">
    <property type="entry name" value="CONDENSIN-2 COMPLEX SUBUNIT H2"/>
    <property type="match status" value="1"/>
</dbReference>
<name>A0A1S3CW41_DIACI</name>
<evidence type="ECO:0000256" key="1">
    <source>
        <dbReference type="SAM" id="MobiDB-lite"/>
    </source>
</evidence>
<dbReference type="Proteomes" id="UP000079169">
    <property type="component" value="Unplaced"/>
</dbReference>
<dbReference type="GeneID" id="103506379"/>
<dbReference type="PANTHER" id="PTHR14324">
    <property type="entry name" value="CONDENSIN-2 COMPLEX SUBUNIT H2"/>
    <property type="match status" value="1"/>
</dbReference>